<dbReference type="Proteomes" id="UP000296352">
    <property type="component" value="Chromosome"/>
</dbReference>
<sequence>MLAVLTLLAIGLVSWGIFNYVDKYLSKGKKID</sequence>
<evidence type="ECO:0000313" key="1">
    <source>
        <dbReference type="EMBL" id="QCB28343.1"/>
    </source>
</evidence>
<dbReference type="EMBL" id="CP039247">
    <property type="protein sequence ID" value="QCB28343.1"/>
    <property type="molecule type" value="Genomic_DNA"/>
</dbReference>
<gene>
    <name evidence="1" type="ORF">CENDO_05290</name>
</gene>
<dbReference type="KEGG" id="cee:CENDO_05290"/>
<keyword evidence="2" id="KW-1185">Reference proteome</keyword>
<dbReference type="AlphaFoldDB" id="A0A4P7QFM9"/>
<name>A0A4P7QFM9_9CORY</name>
<accession>A0A4P7QFM9</accession>
<evidence type="ECO:0000313" key="2">
    <source>
        <dbReference type="Proteomes" id="UP000296352"/>
    </source>
</evidence>
<reference evidence="1 2" key="1">
    <citation type="submission" date="2019-04" db="EMBL/GenBank/DDBJ databases">
        <title>Corynebacterium endometrii sp. nov., isolated from the uterus of a cow with endometritis.</title>
        <authorList>
            <person name="Ballas P."/>
            <person name="Ruckert C."/>
            <person name="Wagener K."/>
            <person name="Drillich M."/>
            <person name="Kaempfer P."/>
            <person name="Busse H.-J."/>
            <person name="Ehling-Schulz M."/>
        </authorList>
    </citation>
    <scope>NUCLEOTIDE SEQUENCE [LARGE SCALE GENOMIC DNA]</scope>
    <source>
        <strain evidence="1 2">LMM-1653</strain>
    </source>
</reference>
<organism evidence="1 2">
    <name type="scientific">Corynebacterium endometrii</name>
    <dbReference type="NCBI Taxonomy" id="2488819"/>
    <lineage>
        <taxon>Bacteria</taxon>
        <taxon>Bacillati</taxon>
        <taxon>Actinomycetota</taxon>
        <taxon>Actinomycetes</taxon>
        <taxon>Mycobacteriales</taxon>
        <taxon>Corynebacteriaceae</taxon>
        <taxon>Corynebacterium</taxon>
    </lineage>
</organism>
<protein>
    <submittedName>
        <fullName evidence="1">Uncharacterized protein</fullName>
    </submittedName>
</protein>
<proteinExistence type="predicted"/>